<dbReference type="PANTHER" id="PTHR24353:SF143">
    <property type="entry name" value="PROTEIN KINASE DOMAIN-CONTAINING PROTEIN"/>
    <property type="match status" value="1"/>
</dbReference>
<organism evidence="8 9">
    <name type="scientific">Theileria equi strain WA</name>
    <dbReference type="NCBI Taxonomy" id="1537102"/>
    <lineage>
        <taxon>Eukaryota</taxon>
        <taxon>Sar</taxon>
        <taxon>Alveolata</taxon>
        <taxon>Apicomplexa</taxon>
        <taxon>Aconoidasida</taxon>
        <taxon>Piroplasmida</taxon>
        <taxon>Theileriidae</taxon>
        <taxon>Theileria</taxon>
    </lineage>
</organism>
<keyword evidence="1" id="KW-0723">Serine/threonine-protein kinase</keyword>
<dbReference type="GeneID" id="15806703"/>
<feature type="binding site" evidence="6">
    <location>
        <position position="67"/>
    </location>
    <ligand>
        <name>ATP</name>
        <dbReference type="ChEBI" id="CHEBI:30616"/>
    </ligand>
</feature>
<dbReference type="PROSITE" id="PS00107">
    <property type="entry name" value="PROTEIN_KINASE_ATP"/>
    <property type="match status" value="1"/>
</dbReference>
<dbReference type="PROSITE" id="PS50011">
    <property type="entry name" value="PROTEIN_KINASE_DOM"/>
    <property type="match status" value="1"/>
</dbReference>
<dbReference type="InterPro" id="IPR000719">
    <property type="entry name" value="Prot_kinase_dom"/>
</dbReference>
<keyword evidence="3 6" id="KW-0547">Nucleotide-binding</keyword>
<dbReference type="SUPFAM" id="SSF56112">
    <property type="entry name" value="Protein kinase-like (PK-like)"/>
    <property type="match status" value="1"/>
</dbReference>
<feature type="domain" description="Protein kinase" evidence="7">
    <location>
        <begin position="37"/>
        <end position="316"/>
    </location>
</feature>
<reference evidence="8 9" key="1">
    <citation type="journal article" date="2012" name="BMC Genomics">
        <title>Comparative genomic analysis and phylogenetic position of Theileria equi.</title>
        <authorList>
            <person name="Kappmeyer L.S."/>
            <person name="Thiagarajan M."/>
            <person name="Herndon D.R."/>
            <person name="Ramsay J.D."/>
            <person name="Caler E."/>
            <person name="Djikeng A."/>
            <person name="Gillespie J.J."/>
            <person name="Lau A.O."/>
            <person name="Roalson E.H."/>
            <person name="Silva J.C."/>
            <person name="Silva M.G."/>
            <person name="Suarez C.E."/>
            <person name="Ueti M.W."/>
            <person name="Nene V.M."/>
            <person name="Mealey R.H."/>
            <person name="Knowles D.P."/>
            <person name="Brayton K.A."/>
        </authorList>
    </citation>
    <scope>NUCLEOTIDE SEQUENCE [LARGE SCALE GENOMIC DNA]</scope>
    <source>
        <strain evidence="8 9">WA</strain>
    </source>
</reference>
<accession>L1LGB8</accession>
<evidence type="ECO:0000313" key="8">
    <source>
        <dbReference type="EMBL" id="EKX74406.1"/>
    </source>
</evidence>
<evidence type="ECO:0000256" key="4">
    <source>
        <dbReference type="ARBA" id="ARBA00022777"/>
    </source>
</evidence>
<evidence type="ECO:0000256" key="1">
    <source>
        <dbReference type="ARBA" id="ARBA00022527"/>
    </source>
</evidence>
<dbReference type="PANTHER" id="PTHR24353">
    <property type="entry name" value="CYCLIC NUCLEOTIDE-DEPENDENT PROTEIN KINASE"/>
    <property type="match status" value="1"/>
</dbReference>
<dbReference type="STRING" id="1537102.L1LGB8"/>
<keyword evidence="9" id="KW-1185">Reference proteome</keyword>
<dbReference type="GO" id="GO:0005524">
    <property type="term" value="F:ATP binding"/>
    <property type="evidence" value="ECO:0007669"/>
    <property type="project" value="UniProtKB-UniRule"/>
</dbReference>
<dbReference type="eggNOG" id="KOG0592">
    <property type="taxonomic scope" value="Eukaryota"/>
</dbReference>
<dbReference type="GO" id="GO:0004691">
    <property type="term" value="F:cAMP-dependent protein kinase activity"/>
    <property type="evidence" value="ECO:0007669"/>
    <property type="project" value="TreeGrafter"/>
</dbReference>
<dbReference type="EMBL" id="ACOU01000001">
    <property type="protein sequence ID" value="EKX74406.1"/>
    <property type="molecule type" value="Genomic_DNA"/>
</dbReference>
<evidence type="ECO:0000256" key="3">
    <source>
        <dbReference type="ARBA" id="ARBA00022741"/>
    </source>
</evidence>
<dbReference type="Pfam" id="PF00069">
    <property type="entry name" value="Pkinase"/>
    <property type="match status" value="1"/>
</dbReference>
<dbReference type="GO" id="GO:0004692">
    <property type="term" value="F:cGMP-dependent protein kinase activity"/>
    <property type="evidence" value="ECO:0007669"/>
    <property type="project" value="UniProtKB-EC"/>
</dbReference>
<evidence type="ECO:0000313" key="9">
    <source>
        <dbReference type="Proteomes" id="UP000031512"/>
    </source>
</evidence>
<dbReference type="OrthoDB" id="347657at2759"/>
<protein>
    <submittedName>
        <fullName evidence="8">Protein kinase domain containing protein</fullName>
        <ecNumber evidence="8">2.7.11.12</ecNumber>
    </submittedName>
</protein>
<dbReference type="AlphaFoldDB" id="L1LGB8"/>
<dbReference type="KEGG" id="beq:BEWA_044860"/>
<name>L1LGB8_THEEQ</name>
<dbReference type="GO" id="GO:0005952">
    <property type="term" value="C:cAMP-dependent protein kinase complex"/>
    <property type="evidence" value="ECO:0007669"/>
    <property type="project" value="TreeGrafter"/>
</dbReference>
<dbReference type="Gene3D" id="1.10.510.10">
    <property type="entry name" value="Transferase(Phosphotransferase) domain 1"/>
    <property type="match status" value="1"/>
</dbReference>
<keyword evidence="4 8" id="KW-0418">Kinase</keyword>
<dbReference type="EC" id="2.7.11.12" evidence="8"/>
<evidence type="ECO:0000259" key="7">
    <source>
        <dbReference type="PROSITE" id="PS50011"/>
    </source>
</evidence>
<evidence type="ECO:0000256" key="5">
    <source>
        <dbReference type="ARBA" id="ARBA00022840"/>
    </source>
</evidence>
<evidence type="ECO:0000256" key="6">
    <source>
        <dbReference type="PROSITE-ProRule" id="PRU10141"/>
    </source>
</evidence>
<evidence type="ECO:0000256" key="2">
    <source>
        <dbReference type="ARBA" id="ARBA00022679"/>
    </source>
</evidence>
<keyword evidence="5 6" id="KW-0067">ATP-binding</keyword>
<proteinExistence type="predicted"/>
<dbReference type="InterPro" id="IPR011009">
    <property type="entry name" value="Kinase-like_dom_sf"/>
</dbReference>
<dbReference type="Gene3D" id="3.30.200.20">
    <property type="entry name" value="Phosphorylase Kinase, domain 1"/>
    <property type="match status" value="1"/>
</dbReference>
<sequence length="486" mass="56613">MKSGFLLSNEPKVSLLTKRDSKKDESPGHRKYRLDDLEFERNIGSGNFSQIWHVTLKSDPNTSYALKIYNIETVSNKNQVKSVQQERNALLTLNEPGNKHVIRLVDTFRDDMNVYLLYEFCKYGELWEEIKYTGIIDDDLARFYILQLIDAIEYIHARGLVHRDLKCENVAISEGNTLKIIDFGSSIYLNPDQDPDPETKADDTNKVGHHRTRRSFKHYVGTPNFMPPESISNVDSGKNRDIWSLGCLIYQMIVGRPCFYGSTPYFIYNRVKARDLRFPHHVNQDCRDLIEHLLVIDPEHRLGSNCISEIRNHKYLLEFTFRLHKCIDNIPNGDSDVSATHNESTPNIEITELMNDLSLKPNDSTISQDNHSTTKIHTEEEIKNHVQYIAEYIKGSKCIAQAKKMCKRISETMLKIEEDRESVNRKQHEKEYQENMAALGNTDTYGKYDEWVLKSLKNLMFWLYDETKQEILEEVKEADSWLKRSS</sequence>
<dbReference type="VEuPathDB" id="PiroplasmaDB:BEWA_044860"/>
<keyword evidence="2 8" id="KW-0808">Transferase</keyword>
<comment type="caution">
    <text evidence="8">The sequence shown here is derived from an EMBL/GenBank/DDBJ whole genome shotgun (WGS) entry which is preliminary data.</text>
</comment>
<gene>
    <name evidence="8" type="ORF">BEWA_044860</name>
</gene>
<dbReference type="RefSeq" id="XP_004833858.1">
    <property type="nucleotide sequence ID" value="XM_004833801.1"/>
</dbReference>
<dbReference type="InterPro" id="IPR017441">
    <property type="entry name" value="Protein_kinase_ATP_BS"/>
</dbReference>
<dbReference type="SMART" id="SM00220">
    <property type="entry name" value="S_TKc"/>
    <property type="match status" value="1"/>
</dbReference>
<dbReference type="Proteomes" id="UP000031512">
    <property type="component" value="Unassembled WGS sequence"/>
</dbReference>